<evidence type="ECO:0000256" key="1">
    <source>
        <dbReference type="SAM" id="MobiDB-lite"/>
    </source>
</evidence>
<protein>
    <submittedName>
        <fullName evidence="2">Uncharacterized protein</fullName>
    </submittedName>
</protein>
<feature type="compositionally biased region" description="Basic and acidic residues" evidence="1">
    <location>
        <begin position="30"/>
        <end position="40"/>
    </location>
</feature>
<evidence type="ECO:0000313" key="3">
    <source>
        <dbReference type="Proteomes" id="UP000052979"/>
    </source>
</evidence>
<feature type="region of interest" description="Disordered" evidence="1">
    <location>
        <begin position="85"/>
        <end position="108"/>
    </location>
</feature>
<evidence type="ECO:0000313" key="2">
    <source>
        <dbReference type="EMBL" id="KKM44294.1"/>
    </source>
</evidence>
<feature type="compositionally biased region" description="Basic and acidic residues" evidence="1">
    <location>
        <begin position="93"/>
        <end position="107"/>
    </location>
</feature>
<comment type="caution">
    <text evidence="2">The sequence shown here is derived from an EMBL/GenBank/DDBJ whole genome shotgun (WGS) entry which is preliminary data.</text>
</comment>
<dbReference type="STRING" id="145458.APU90_09665"/>
<dbReference type="KEGG" id="rtx:TI83_07410"/>
<accession>A0A0C5BES2</accession>
<organism evidence="2 3">
    <name type="scientific">Rathayibacter toxicus</name>
    <dbReference type="NCBI Taxonomy" id="145458"/>
    <lineage>
        <taxon>Bacteria</taxon>
        <taxon>Bacillati</taxon>
        <taxon>Actinomycetota</taxon>
        <taxon>Actinomycetes</taxon>
        <taxon>Micrococcales</taxon>
        <taxon>Microbacteriaceae</taxon>
        <taxon>Rathayibacter</taxon>
    </lineage>
</organism>
<keyword evidence="3" id="KW-1185">Reference proteome</keyword>
<dbReference type="AlphaFoldDB" id="A0A0C5BES2"/>
<gene>
    <name evidence="2" type="ORF">VT73_10355</name>
</gene>
<name>A0A0C5BES2_9MICO</name>
<proteinExistence type="predicted"/>
<sequence>MRDRFSLVGDKIPRRETFYRQSSQSLEVDTDPRVRGDRDGRTFTAVTDADRRAVLSDHDHLTPRALDACSRFEQSELSGQTPCECQRVTTAPGDDRTDEPPRTDTLDHQCLVALIDDRPREDAHDSAV</sequence>
<reference evidence="2 3" key="1">
    <citation type="submission" date="2015-04" db="EMBL/GenBank/DDBJ databases">
        <title>Draft genome sequence of Rathayibacter toxicus strain FH-142 (AKA 70134 or CS 32), a Western Australian isolate.</title>
        <authorList>
            <consortium name="Consortium for Microbial Forensics and Genomics (microFORGE)"/>
            <person name="Knight B.M."/>
            <person name="Roberts D.P."/>
            <person name="Lin D."/>
            <person name="Hari K."/>
            <person name="Fletcher J."/>
            <person name="Melcher U."/>
            <person name="Blagden T."/>
            <person name="Luster D.G."/>
            <person name="Sechler A.J."/>
            <person name="Schneider W.L."/>
            <person name="Winegar R.A."/>
        </authorList>
    </citation>
    <scope>NUCLEOTIDE SEQUENCE [LARGE SCALE GENOMIC DNA]</scope>
    <source>
        <strain evidence="2 3">FH142</strain>
    </source>
</reference>
<feature type="region of interest" description="Disordered" evidence="1">
    <location>
        <begin position="21"/>
        <end position="40"/>
    </location>
</feature>
<dbReference type="EMBL" id="LBFI01000057">
    <property type="protein sequence ID" value="KKM44294.1"/>
    <property type="molecule type" value="Genomic_DNA"/>
</dbReference>
<dbReference type="PATRIC" id="fig|145458.7.peg.1686"/>
<dbReference type="Proteomes" id="UP000052979">
    <property type="component" value="Unassembled WGS sequence"/>
</dbReference>